<feature type="compositionally biased region" description="Basic and acidic residues" evidence="5">
    <location>
        <begin position="14"/>
        <end position="29"/>
    </location>
</feature>
<keyword evidence="9" id="KW-1185">Reference proteome</keyword>
<reference evidence="8 9" key="1">
    <citation type="submission" date="2016-03" db="EMBL/GenBank/DDBJ databases">
        <authorList>
            <person name="Devillers H."/>
        </authorList>
    </citation>
    <scope>NUCLEOTIDE SEQUENCE [LARGE SCALE GENOMIC DNA]</scope>
    <source>
        <strain evidence="8">CBS 6772</strain>
    </source>
</reference>
<dbReference type="Proteomes" id="UP000190831">
    <property type="component" value="Chromosome C"/>
</dbReference>
<evidence type="ECO:0000259" key="7">
    <source>
        <dbReference type="Pfam" id="PF00324"/>
    </source>
</evidence>
<gene>
    <name evidence="8" type="ORF">LAFE_0C03620G</name>
</gene>
<evidence type="ECO:0000256" key="1">
    <source>
        <dbReference type="ARBA" id="ARBA00004141"/>
    </source>
</evidence>
<feature type="transmembrane region" description="Helical" evidence="6">
    <location>
        <begin position="209"/>
        <end position="227"/>
    </location>
</feature>
<dbReference type="OrthoDB" id="3900342at2759"/>
<feature type="transmembrane region" description="Helical" evidence="6">
    <location>
        <begin position="138"/>
        <end position="156"/>
    </location>
</feature>
<feature type="region of interest" description="Disordered" evidence="5">
    <location>
        <begin position="1"/>
        <end position="31"/>
    </location>
</feature>
<feature type="transmembrane region" description="Helical" evidence="6">
    <location>
        <begin position="409"/>
        <end position="428"/>
    </location>
</feature>
<dbReference type="InterPro" id="IPR050524">
    <property type="entry name" value="APC_YAT"/>
</dbReference>
<keyword evidence="2 6" id="KW-0812">Transmembrane</keyword>
<feature type="transmembrane region" description="Helical" evidence="6">
    <location>
        <begin position="461"/>
        <end position="479"/>
    </location>
</feature>
<feature type="transmembrane region" description="Helical" evidence="6">
    <location>
        <begin position="96"/>
        <end position="117"/>
    </location>
</feature>
<dbReference type="PIRSF" id="PIRSF006060">
    <property type="entry name" value="AA_transporter"/>
    <property type="match status" value="1"/>
</dbReference>
<feature type="transmembrane region" description="Helical" evidence="6">
    <location>
        <begin position="176"/>
        <end position="197"/>
    </location>
</feature>
<feature type="transmembrane region" description="Helical" evidence="6">
    <location>
        <begin position="281"/>
        <end position="303"/>
    </location>
</feature>
<evidence type="ECO:0000313" key="8">
    <source>
        <dbReference type="EMBL" id="SCW00412.1"/>
    </source>
</evidence>
<comment type="subcellular location">
    <subcellularLocation>
        <location evidence="1">Membrane</location>
        <topology evidence="1">Multi-pass membrane protein</topology>
    </subcellularLocation>
</comment>
<feature type="transmembrane region" description="Helical" evidence="6">
    <location>
        <begin position="337"/>
        <end position="363"/>
    </location>
</feature>
<evidence type="ECO:0000256" key="2">
    <source>
        <dbReference type="ARBA" id="ARBA00022692"/>
    </source>
</evidence>
<dbReference type="Gene3D" id="1.20.1740.10">
    <property type="entry name" value="Amino acid/polyamine transporter I"/>
    <property type="match status" value="1"/>
</dbReference>
<dbReference type="OMA" id="FIVWTGI"/>
<sequence length="547" mass="59883">MTETKSNNVFQEKTMCDDKKPQVDARASDAESGSVIDTTDVQENGYVIDSNGTLKLKNGLKPGLKNRMINLMAICGILGPGAFVGMGSMLRTGGGAGMLVGFAIVALLVISMMFSVGELNATLDFNFCKHASRYVSPGFGGSMALAYAVLWITNLIAEYTSLSSICTTYTDKVPFYGWYLIFWGFFTCFQFLGVTAYGEAEYVLGFMKLFFIAGFYIFAIIYASGGVPNHKPGNPFGETPLVDGFKGIANSFVYAAILLSGIESVSVFASEARNPSKAIPVAVRNTMFRIFFVYFGLSVFYAITVSPNDPALGGASKTLRAPMTIALTNAGWVNAKYFVTTIIVLTCISSINSAIFLSSRSLLTWAEMGMGPKIFTKTDKKGVPWVAVHTCHLFSFLCLLSMSSGSSVAYSYIVNVTSVAAFIVWTGISFTHLRFRKGWVLQNKPLDGLGFIAPWYPWSNYFAIGLGIVLVLVQGWSSFDPWDASTFVDAYILLPVFFVVWAGYDFLYLKTRVIKYSDMDFETGKRLDVDDALNKFQITSLTSALSH</sequence>
<dbReference type="GO" id="GO:0015171">
    <property type="term" value="F:amino acid transmembrane transporter activity"/>
    <property type="evidence" value="ECO:0007669"/>
    <property type="project" value="TreeGrafter"/>
</dbReference>
<dbReference type="InterPro" id="IPR004841">
    <property type="entry name" value="AA-permease/SLC12A_dom"/>
</dbReference>
<evidence type="ECO:0000256" key="6">
    <source>
        <dbReference type="SAM" id="Phobius"/>
    </source>
</evidence>
<dbReference type="Pfam" id="PF00324">
    <property type="entry name" value="AA_permease"/>
    <property type="match status" value="1"/>
</dbReference>
<evidence type="ECO:0000313" key="9">
    <source>
        <dbReference type="Proteomes" id="UP000190831"/>
    </source>
</evidence>
<feature type="domain" description="Amino acid permease/ SLC12A" evidence="7">
    <location>
        <begin position="71"/>
        <end position="507"/>
    </location>
</feature>
<dbReference type="PANTHER" id="PTHR43341:SF26">
    <property type="entry name" value="GENERAL AMINO ACID PERMEASE AGP3"/>
    <property type="match status" value="1"/>
</dbReference>
<accession>A0A1G4M973</accession>
<organism evidence="8 9">
    <name type="scientific">Lachancea fermentati</name>
    <name type="common">Zygosaccharomyces fermentati</name>
    <dbReference type="NCBI Taxonomy" id="4955"/>
    <lineage>
        <taxon>Eukaryota</taxon>
        <taxon>Fungi</taxon>
        <taxon>Dikarya</taxon>
        <taxon>Ascomycota</taxon>
        <taxon>Saccharomycotina</taxon>
        <taxon>Saccharomycetes</taxon>
        <taxon>Saccharomycetales</taxon>
        <taxon>Saccharomycetaceae</taxon>
        <taxon>Lachancea</taxon>
    </lineage>
</organism>
<name>A0A1G4M973_LACFM</name>
<protein>
    <submittedName>
        <fullName evidence="8">LAFE_0C03620g1_1</fullName>
    </submittedName>
</protein>
<keyword evidence="3 6" id="KW-1133">Transmembrane helix</keyword>
<dbReference type="GO" id="GO:0016020">
    <property type="term" value="C:membrane"/>
    <property type="evidence" value="ECO:0007669"/>
    <property type="project" value="UniProtKB-SubCell"/>
</dbReference>
<feature type="transmembrane region" description="Helical" evidence="6">
    <location>
        <begin position="247"/>
        <end position="269"/>
    </location>
</feature>
<evidence type="ECO:0000256" key="3">
    <source>
        <dbReference type="ARBA" id="ARBA00022989"/>
    </source>
</evidence>
<dbReference type="PANTHER" id="PTHR43341">
    <property type="entry name" value="AMINO ACID PERMEASE"/>
    <property type="match status" value="1"/>
</dbReference>
<proteinExistence type="predicted"/>
<evidence type="ECO:0000256" key="5">
    <source>
        <dbReference type="SAM" id="MobiDB-lite"/>
    </source>
</evidence>
<feature type="transmembrane region" description="Helical" evidence="6">
    <location>
        <begin position="69"/>
        <end position="90"/>
    </location>
</feature>
<evidence type="ECO:0000256" key="4">
    <source>
        <dbReference type="ARBA" id="ARBA00023136"/>
    </source>
</evidence>
<keyword evidence="4 6" id="KW-0472">Membrane</keyword>
<feature type="transmembrane region" description="Helical" evidence="6">
    <location>
        <begin position="383"/>
        <end position="403"/>
    </location>
</feature>
<dbReference type="EMBL" id="LT598485">
    <property type="protein sequence ID" value="SCW00412.1"/>
    <property type="molecule type" value="Genomic_DNA"/>
</dbReference>
<feature type="transmembrane region" description="Helical" evidence="6">
    <location>
        <begin position="491"/>
        <end position="509"/>
    </location>
</feature>
<feature type="compositionally biased region" description="Polar residues" evidence="5">
    <location>
        <begin position="1"/>
        <end position="11"/>
    </location>
</feature>
<dbReference type="AlphaFoldDB" id="A0A1G4M973"/>